<evidence type="ECO:0000256" key="4">
    <source>
        <dbReference type="ARBA" id="ARBA00023125"/>
    </source>
</evidence>
<dbReference type="PANTHER" id="PTHR33217">
    <property type="entry name" value="TRANSPOSASE FOR INSERTION SEQUENCE ELEMENT IS1081"/>
    <property type="match status" value="1"/>
</dbReference>
<dbReference type="GO" id="GO:0006313">
    <property type="term" value="P:DNA transposition"/>
    <property type="evidence" value="ECO:0007669"/>
    <property type="project" value="UniProtKB-UniRule"/>
</dbReference>
<keyword evidence="4 6" id="KW-0238">DNA-binding</keyword>
<dbReference type="GO" id="GO:0004803">
    <property type="term" value="F:transposase activity"/>
    <property type="evidence" value="ECO:0007669"/>
    <property type="project" value="UniProtKB-UniRule"/>
</dbReference>
<evidence type="ECO:0000313" key="9">
    <source>
        <dbReference type="Proteomes" id="UP000249915"/>
    </source>
</evidence>
<dbReference type="PANTHER" id="PTHR33217:SF8">
    <property type="entry name" value="MUTATOR FAMILY TRANSPOSASE"/>
    <property type="match status" value="1"/>
</dbReference>
<comment type="caution">
    <text evidence="8">The sequence shown here is derived from an EMBL/GenBank/DDBJ whole genome shotgun (WGS) entry which is preliminary data.</text>
</comment>
<evidence type="ECO:0000256" key="5">
    <source>
        <dbReference type="ARBA" id="ARBA00023172"/>
    </source>
</evidence>
<evidence type="ECO:0000256" key="7">
    <source>
        <dbReference type="SAM" id="MobiDB-lite"/>
    </source>
</evidence>
<dbReference type="PROSITE" id="PS01007">
    <property type="entry name" value="TRANSPOSASE_MUTATOR"/>
    <property type="match status" value="1"/>
</dbReference>
<protein>
    <recommendedName>
        <fullName evidence="6">Mutator family transposase</fullName>
    </recommendedName>
</protein>
<dbReference type="GO" id="GO:0003677">
    <property type="term" value="F:DNA binding"/>
    <property type="evidence" value="ECO:0007669"/>
    <property type="project" value="UniProtKB-UniRule"/>
</dbReference>
<evidence type="ECO:0000256" key="1">
    <source>
        <dbReference type="ARBA" id="ARBA00002190"/>
    </source>
</evidence>
<evidence type="ECO:0000313" key="8">
    <source>
        <dbReference type="EMBL" id="PXY16967.1"/>
    </source>
</evidence>
<dbReference type="AlphaFoldDB" id="A0A2V4AQ84"/>
<accession>A0A2V4AQ84</accession>
<dbReference type="NCBIfam" id="NF033543">
    <property type="entry name" value="transpos_IS256"/>
    <property type="match status" value="1"/>
</dbReference>
<name>A0A2V4AQ84_9PSEU</name>
<keyword evidence="3 6" id="KW-0815">Transposition</keyword>
<feature type="region of interest" description="Disordered" evidence="7">
    <location>
        <begin position="69"/>
        <end position="89"/>
    </location>
</feature>
<sequence length="432" mass="48510">MAFDAVSADQRKMRKSERERSAEQAAAAAMVAQARERGLSLTGPDGLLKLFTKNVLEAALNEEMTEHLGHAKNRAGSNRDSSNVRNGTRGKTVVSDAAGEVNIEVPRDRESTFEPKIVKKRQRRLTDVDEIVLSLYAKGMTTGEISAHFAEIYGASVSKETVSRITDKVIEEMQDWASRPLEPVYAAVFVDAIVVKVRDGQVANRPFYAAIGVTTDGRKDVLGLWAGTGGEGAKFWMSVLVDLKNRGVKDVFFLVCDGLKGLPEVVEQVWPQTIVQTCVLHLIRNSFRLTSRKYTDALKRDLKEIYTAPNADAAATALDELDEKWSKKYPAMVRLWRNAWTEFVPFLDYDIEIRRMICSTNAIESLNARYRRAIRARGHFTTEQAAMKCLYLVTRSLDPTGTGAARWMMRWKPVINAFSITFGDRWPVTETY</sequence>
<dbReference type="EMBL" id="MASW01000017">
    <property type="protein sequence ID" value="PXY16967.1"/>
    <property type="molecule type" value="Genomic_DNA"/>
</dbReference>
<reference evidence="8 9" key="1">
    <citation type="submission" date="2016-07" db="EMBL/GenBank/DDBJ databases">
        <title>Draft genome sequence of Prauserella muralis DSM 45305, isolated from a mould-covered wall in an indoor environment.</title>
        <authorList>
            <person name="Ruckert C."/>
            <person name="Albersmeier A."/>
            <person name="Jiang C.-L."/>
            <person name="Jiang Y."/>
            <person name="Kalinowski J."/>
            <person name="Schneider O."/>
            <person name="Winkler A."/>
            <person name="Zotchev S.B."/>
        </authorList>
    </citation>
    <scope>NUCLEOTIDE SEQUENCE [LARGE SCALE GENOMIC DNA]</scope>
    <source>
        <strain evidence="8 9">DSM 45305</strain>
    </source>
</reference>
<proteinExistence type="inferred from homology"/>
<comment type="similarity">
    <text evidence="2 6">Belongs to the transposase mutator family.</text>
</comment>
<feature type="region of interest" description="Disordered" evidence="7">
    <location>
        <begin position="1"/>
        <end position="25"/>
    </location>
</feature>
<dbReference type="Pfam" id="PF00872">
    <property type="entry name" value="Transposase_mut"/>
    <property type="match status" value="1"/>
</dbReference>
<dbReference type="OrthoDB" id="9793302at2"/>
<keyword evidence="9" id="KW-1185">Reference proteome</keyword>
<dbReference type="Proteomes" id="UP000249915">
    <property type="component" value="Unassembled WGS sequence"/>
</dbReference>
<evidence type="ECO:0000256" key="3">
    <source>
        <dbReference type="ARBA" id="ARBA00022578"/>
    </source>
</evidence>
<comment type="function">
    <text evidence="1 6">Required for the transposition of the insertion element.</text>
</comment>
<keyword evidence="5 6" id="KW-0233">DNA recombination</keyword>
<evidence type="ECO:0000256" key="2">
    <source>
        <dbReference type="ARBA" id="ARBA00010961"/>
    </source>
</evidence>
<evidence type="ECO:0000256" key="6">
    <source>
        <dbReference type="RuleBase" id="RU365089"/>
    </source>
</evidence>
<gene>
    <name evidence="8" type="ORF">BAY60_35195</name>
</gene>
<keyword evidence="6" id="KW-0814">Transposable element</keyword>
<dbReference type="InterPro" id="IPR001207">
    <property type="entry name" value="Transposase_mutator"/>
</dbReference>
<organism evidence="8 9">
    <name type="scientific">Prauserella muralis</name>
    <dbReference type="NCBI Taxonomy" id="588067"/>
    <lineage>
        <taxon>Bacteria</taxon>
        <taxon>Bacillati</taxon>
        <taxon>Actinomycetota</taxon>
        <taxon>Actinomycetes</taxon>
        <taxon>Pseudonocardiales</taxon>
        <taxon>Pseudonocardiaceae</taxon>
        <taxon>Prauserella</taxon>
    </lineage>
</organism>
<feature type="compositionally biased region" description="Polar residues" evidence="7">
    <location>
        <begin position="75"/>
        <end position="86"/>
    </location>
</feature>